<dbReference type="InParanoid" id="A0A2P6NCC0"/>
<gene>
    <name evidence="1" type="ORF">PROFUN_01121</name>
</gene>
<dbReference type="Proteomes" id="UP000241769">
    <property type="component" value="Unassembled WGS sequence"/>
</dbReference>
<comment type="caution">
    <text evidence="1">The sequence shown here is derived from an EMBL/GenBank/DDBJ whole genome shotgun (WGS) entry which is preliminary data.</text>
</comment>
<evidence type="ECO:0000313" key="2">
    <source>
        <dbReference type="Proteomes" id="UP000241769"/>
    </source>
</evidence>
<protein>
    <submittedName>
        <fullName evidence="1">Uncharacterized protein</fullName>
    </submittedName>
</protein>
<evidence type="ECO:0000313" key="1">
    <source>
        <dbReference type="EMBL" id="PRP81614.1"/>
    </source>
</evidence>
<dbReference type="EMBL" id="MDYQ01000121">
    <property type="protein sequence ID" value="PRP81614.1"/>
    <property type="molecule type" value="Genomic_DNA"/>
</dbReference>
<organism evidence="1 2">
    <name type="scientific">Planoprotostelium fungivorum</name>
    <dbReference type="NCBI Taxonomy" id="1890364"/>
    <lineage>
        <taxon>Eukaryota</taxon>
        <taxon>Amoebozoa</taxon>
        <taxon>Evosea</taxon>
        <taxon>Variosea</taxon>
        <taxon>Cavosteliida</taxon>
        <taxon>Cavosteliaceae</taxon>
        <taxon>Planoprotostelium</taxon>
    </lineage>
</organism>
<name>A0A2P6NCC0_9EUKA</name>
<keyword evidence="2" id="KW-1185">Reference proteome</keyword>
<dbReference type="AlphaFoldDB" id="A0A2P6NCC0"/>
<reference evidence="1 2" key="1">
    <citation type="journal article" date="2018" name="Genome Biol. Evol.">
        <title>Multiple Roots of Fruiting Body Formation in Amoebozoa.</title>
        <authorList>
            <person name="Hillmann F."/>
            <person name="Forbes G."/>
            <person name="Novohradska S."/>
            <person name="Ferling I."/>
            <person name="Riege K."/>
            <person name="Groth M."/>
            <person name="Westermann M."/>
            <person name="Marz M."/>
            <person name="Spaller T."/>
            <person name="Winckler T."/>
            <person name="Schaap P."/>
            <person name="Glockner G."/>
        </authorList>
    </citation>
    <scope>NUCLEOTIDE SEQUENCE [LARGE SCALE GENOMIC DNA]</scope>
    <source>
        <strain evidence="1 2">Jena</strain>
    </source>
</reference>
<proteinExistence type="predicted"/>
<accession>A0A2P6NCC0</accession>
<sequence>MMTQEKNAKLTQFQTSVIDRYKKCILTGSYLVSNGLLLRLDLVSLFDQHLIRFKPLPNSDKVETEIDHKLRGTEYSKFEGKLITLTDPVTRELLSLKRRGPHIWLKIEQLK</sequence>